<dbReference type="InterPro" id="IPR011990">
    <property type="entry name" value="TPR-like_helical_dom_sf"/>
</dbReference>
<gene>
    <name evidence="3" type="ORF">DI603_16595</name>
</gene>
<dbReference type="SUPFAM" id="SSF48452">
    <property type="entry name" value="TPR-like"/>
    <property type="match status" value="1"/>
</dbReference>
<organism evidence="3 4">
    <name type="scientific">Roseateles depolymerans</name>
    <dbReference type="NCBI Taxonomy" id="76731"/>
    <lineage>
        <taxon>Bacteria</taxon>
        <taxon>Pseudomonadati</taxon>
        <taxon>Pseudomonadota</taxon>
        <taxon>Betaproteobacteria</taxon>
        <taxon>Burkholderiales</taxon>
        <taxon>Sphaerotilaceae</taxon>
        <taxon>Roseateles</taxon>
    </lineage>
</organism>
<name>A0A2W5FJI6_9BURK</name>
<protein>
    <submittedName>
        <fullName evidence="3">Uncharacterized protein</fullName>
    </submittedName>
</protein>
<sequence length="245" mass="26774">MKALLALCFGALMTLQALPAHAQAKNRCGVLAMPNMYGPFDYRSANAGRRDLVESKHFDDGVAALTRRLTGPFGGDIGYTLMVFPNHPHALLTMERLVEVEKQNPPEDSKYTIECWYERALRYAPDDHIPRLLYANFLIKKQKLGEAREQLDYVAKNTEDNPFAQFNTGMLYMDIKDYDKALTMAHHVIALGIDRPDLRDRLVAAGRWVDPPAGAASAPEAAASAAPAPSTAASAPATGASSTGR</sequence>
<proteinExistence type="predicted"/>
<reference evidence="3 4" key="1">
    <citation type="submission" date="2017-08" db="EMBL/GenBank/DDBJ databases">
        <title>Infants hospitalized years apart are colonized by the same room-sourced microbial strains.</title>
        <authorList>
            <person name="Brooks B."/>
            <person name="Olm M.R."/>
            <person name="Firek B.A."/>
            <person name="Baker R."/>
            <person name="Thomas B.C."/>
            <person name="Morowitz M.J."/>
            <person name="Banfield J.F."/>
        </authorList>
    </citation>
    <scope>NUCLEOTIDE SEQUENCE [LARGE SCALE GENOMIC DNA]</scope>
    <source>
        <strain evidence="3">S2_012_000_R2_81</strain>
    </source>
</reference>
<feature type="chain" id="PRO_5015849579" evidence="2">
    <location>
        <begin position="23"/>
        <end position="245"/>
    </location>
</feature>
<feature type="region of interest" description="Disordered" evidence="1">
    <location>
        <begin position="212"/>
        <end position="245"/>
    </location>
</feature>
<evidence type="ECO:0000256" key="1">
    <source>
        <dbReference type="SAM" id="MobiDB-lite"/>
    </source>
</evidence>
<dbReference type="Gene3D" id="1.25.40.10">
    <property type="entry name" value="Tetratricopeptide repeat domain"/>
    <property type="match status" value="1"/>
</dbReference>
<dbReference type="AlphaFoldDB" id="A0A2W5FJI6"/>
<comment type="caution">
    <text evidence="3">The sequence shown here is derived from an EMBL/GenBank/DDBJ whole genome shotgun (WGS) entry which is preliminary data.</text>
</comment>
<evidence type="ECO:0000313" key="4">
    <source>
        <dbReference type="Proteomes" id="UP000249633"/>
    </source>
</evidence>
<accession>A0A2W5FJI6</accession>
<keyword evidence="2" id="KW-0732">Signal</keyword>
<evidence type="ECO:0000313" key="3">
    <source>
        <dbReference type="EMBL" id="PZP29679.1"/>
    </source>
</evidence>
<feature type="signal peptide" evidence="2">
    <location>
        <begin position="1"/>
        <end position="22"/>
    </location>
</feature>
<dbReference type="Proteomes" id="UP000249633">
    <property type="component" value="Unassembled WGS sequence"/>
</dbReference>
<evidence type="ECO:0000256" key="2">
    <source>
        <dbReference type="SAM" id="SignalP"/>
    </source>
</evidence>
<dbReference type="EMBL" id="QFOD01000017">
    <property type="protein sequence ID" value="PZP29679.1"/>
    <property type="molecule type" value="Genomic_DNA"/>
</dbReference>